<dbReference type="STRING" id="1618446.UV61_C0009G0048"/>
<dbReference type="Gene3D" id="2.30.30.140">
    <property type="match status" value="1"/>
</dbReference>
<proteinExistence type="predicted"/>
<name>A0A0G1ETW3_9BACT</name>
<comment type="caution">
    <text evidence="1">The sequence shown here is derived from an EMBL/GenBank/DDBJ whole genome shotgun (WGS) entry which is preliminary data.</text>
</comment>
<organism evidence="1 2">
    <name type="scientific">Candidatus Gottesmanbacteria bacterium GW2011_GWB1_43_11</name>
    <dbReference type="NCBI Taxonomy" id="1618446"/>
    <lineage>
        <taxon>Bacteria</taxon>
        <taxon>Candidatus Gottesmaniibacteriota</taxon>
    </lineage>
</organism>
<dbReference type="AlphaFoldDB" id="A0A0G1ETW3"/>
<accession>A0A0G1ETW3</accession>
<dbReference type="SUPFAM" id="SSF159127">
    <property type="entry name" value="HupF/HypC-like"/>
    <property type="match status" value="1"/>
</dbReference>
<dbReference type="Proteomes" id="UP000034050">
    <property type="component" value="Unassembled WGS sequence"/>
</dbReference>
<evidence type="ECO:0000313" key="1">
    <source>
        <dbReference type="EMBL" id="KKS86521.1"/>
    </source>
</evidence>
<evidence type="ECO:0000313" key="2">
    <source>
        <dbReference type="Proteomes" id="UP000034050"/>
    </source>
</evidence>
<reference evidence="1 2" key="1">
    <citation type="journal article" date="2015" name="Nature">
        <title>rRNA introns, odd ribosomes, and small enigmatic genomes across a large radiation of phyla.</title>
        <authorList>
            <person name="Brown C.T."/>
            <person name="Hug L.A."/>
            <person name="Thomas B.C."/>
            <person name="Sharon I."/>
            <person name="Castelle C.J."/>
            <person name="Singh A."/>
            <person name="Wilkins M.J."/>
            <person name="Williams K.H."/>
            <person name="Banfield J.F."/>
        </authorList>
    </citation>
    <scope>NUCLEOTIDE SEQUENCE [LARGE SCALE GENOMIC DNA]</scope>
</reference>
<gene>
    <name evidence="1" type="ORF">UV61_C0009G0048</name>
</gene>
<protein>
    <submittedName>
        <fullName evidence="1">Uncharacterized protein</fullName>
    </submittedName>
</protein>
<dbReference type="EMBL" id="LCFD01000009">
    <property type="protein sequence ID" value="KKS86521.1"/>
    <property type="molecule type" value="Genomic_DNA"/>
</dbReference>
<sequence>MCMLVALQIKHVEKDKAWLSDGRVVQTAGVKNLKVGDVVNVYADIIVEKVEREE</sequence>